<dbReference type="InterPro" id="IPR001182">
    <property type="entry name" value="FtsW/RodA"/>
</dbReference>
<accession>A0ABT1YGZ5</accession>
<feature type="transmembrane region" description="Helical" evidence="6">
    <location>
        <begin position="334"/>
        <end position="356"/>
    </location>
</feature>
<dbReference type="PANTHER" id="PTHR30474:SF1">
    <property type="entry name" value="PEPTIDOGLYCAN GLYCOSYLTRANSFERASE MRDB"/>
    <property type="match status" value="1"/>
</dbReference>
<feature type="transmembrane region" description="Helical" evidence="6">
    <location>
        <begin position="236"/>
        <end position="254"/>
    </location>
</feature>
<gene>
    <name evidence="7" type="ORF">NV381_14690</name>
</gene>
<feature type="transmembrane region" description="Helical" evidence="6">
    <location>
        <begin position="261"/>
        <end position="278"/>
    </location>
</feature>
<evidence type="ECO:0000256" key="4">
    <source>
        <dbReference type="ARBA" id="ARBA00022989"/>
    </source>
</evidence>
<dbReference type="NCBIfam" id="NF038403">
    <property type="entry name" value="perm_prefix_1"/>
    <property type="match status" value="1"/>
</dbReference>
<dbReference type="InterPro" id="IPR047928">
    <property type="entry name" value="Perm_prefix_1"/>
</dbReference>
<keyword evidence="2 6" id="KW-0812">Transmembrane</keyword>
<dbReference type="EMBL" id="JANQBD010000009">
    <property type="protein sequence ID" value="MCR8632452.1"/>
    <property type="molecule type" value="Genomic_DNA"/>
</dbReference>
<evidence type="ECO:0000256" key="3">
    <source>
        <dbReference type="ARBA" id="ARBA00022960"/>
    </source>
</evidence>
<dbReference type="Proteomes" id="UP001300012">
    <property type="component" value="Unassembled WGS sequence"/>
</dbReference>
<keyword evidence="4 6" id="KW-1133">Transmembrane helix</keyword>
<reference evidence="7 8" key="1">
    <citation type="submission" date="2022-08" db="EMBL/GenBank/DDBJ databases">
        <title>Paenibacillus endoradicis sp. nov., Paenibacillus radicibacter sp. nov and Paenibacillus pararadicis sp. nov., three cold-adapted plant growth-promoting bacteria isolated from root of Larix gmelinii in Great Khingan.</title>
        <authorList>
            <person name="Xue H."/>
        </authorList>
    </citation>
    <scope>NUCLEOTIDE SEQUENCE [LARGE SCALE GENOMIC DNA]</scope>
    <source>
        <strain evidence="7 8">N5-1-1-5</strain>
    </source>
</reference>
<proteinExistence type="predicted"/>
<evidence type="ECO:0000313" key="7">
    <source>
        <dbReference type="EMBL" id="MCR8632452.1"/>
    </source>
</evidence>
<comment type="caution">
    <text evidence="7">The sequence shown here is derived from an EMBL/GenBank/DDBJ whole genome shotgun (WGS) entry which is preliminary data.</text>
</comment>
<comment type="subcellular location">
    <subcellularLocation>
        <location evidence="1">Membrane</location>
        <topology evidence="1">Multi-pass membrane protein</topology>
    </subcellularLocation>
</comment>
<dbReference type="RefSeq" id="WP_258214035.1">
    <property type="nucleotide sequence ID" value="NZ_JANQBD010000009.1"/>
</dbReference>
<keyword evidence="8" id="KW-1185">Reference proteome</keyword>
<dbReference type="PANTHER" id="PTHR30474">
    <property type="entry name" value="CELL CYCLE PROTEIN"/>
    <property type="match status" value="1"/>
</dbReference>
<dbReference type="Pfam" id="PF01098">
    <property type="entry name" value="FTSW_RODA_SPOVE"/>
    <property type="match status" value="1"/>
</dbReference>
<evidence type="ECO:0000256" key="2">
    <source>
        <dbReference type="ARBA" id="ARBA00022692"/>
    </source>
</evidence>
<sequence length="439" mass="48931">MRDQHPVVLEYLDEVCKQIKARELRKEIRMELEGHLEELVWEKREQGMDEEAAARLAIEQMGDSTAVAAGLNQIHKPSIPWGLLSWLTVLIAVALVTMYALDLSYASKSTPMSNERMFMSKAIFTGIGLLILLMLTRVDYRKLLGYSSMLYGGTLLLMIFAIGWGPQVNGARNYLSVGPLVIDIVGTSPYLLLIAVAGMLAHKGASKRKYEYVLQVILFIGLPVLLYVLAPATSALITYTVAYLLLLVVSGRSWRFIVPQAAALIGIAVSFILIRPFGRQRLEAFLHRDAVSPDAGWMYIQIDNAIRSAGWWGHGFASFNRTLPYAYSDTVFTYIIYSLGWFAGAFVLFTATLFVVQLARMALQIRDSYGKMLITSLGSLFTIQFVWNIGMSLGILPIVSIAFPFISYGGSHLLIQLAAVGMICSVYQRKDMIRIARTK</sequence>
<feature type="transmembrane region" description="Helical" evidence="6">
    <location>
        <begin position="177"/>
        <end position="200"/>
    </location>
</feature>
<evidence type="ECO:0000256" key="1">
    <source>
        <dbReference type="ARBA" id="ARBA00004141"/>
    </source>
</evidence>
<keyword evidence="3" id="KW-0133">Cell shape</keyword>
<feature type="transmembrane region" description="Helical" evidence="6">
    <location>
        <begin position="118"/>
        <end position="136"/>
    </location>
</feature>
<protein>
    <submittedName>
        <fullName evidence="7">FtsW/RodA/SpoVE family cell cycle protein</fullName>
    </submittedName>
</protein>
<evidence type="ECO:0000313" key="8">
    <source>
        <dbReference type="Proteomes" id="UP001300012"/>
    </source>
</evidence>
<feature type="transmembrane region" description="Helical" evidence="6">
    <location>
        <begin position="405"/>
        <end position="427"/>
    </location>
</feature>
<evidence type="ECO:0000256" key="5">
    <source>
        <dbReference type="ARBA" id="ARBA00023136"/>
    </source>
</evidence>
<name>A0ABT1YGZ5_9BACL</name>
<feature type="transmembrane region" description="Helical" evidence="6">
    <location>
        <begin position="83"/>
        <end position="106"/>
    </location>
</feature>
<feature type="transmembrane region" description="Helical" evidence="6">
    <location>
        <begin position="143"/>
        <end position="165"/>
    </location>
</feature>
<feature type="transmembrane region" description="Helical" evidence="6">
    <location>
        <begin position="377"/>
        <end position="399"/>
    </location>
</feature>
<evidence type="ECO:0000256" key="6">
    <source>
        <dbReference type="SAM" id="Phobius"/>
    </source>
</evidence>
<organism evidence="7 8">
    <name type="scientific">Paenibacillus radicis</name>
    <name type="common">ex Xue et al. 2023</name>
    <dbReference type="NCBI Taxonomy" id="2972489"/>
    <lineage>
        <taxon>Bacteria</taxon>
        <taxon>Bacillati</taxon>
        <taxon>Bacillota</taxon>
        <taxon>Bacilli</taxon>
        <taxon>Bacillales</taxon>
        <taxon>Paenibacillaceae</taxon>
        <taxon>Paenibacillus</taxon>
    </lineage>
</organism>
<keyword evidence="5 6" id="KW-0472">Membrane</keyword>
<feature type="transmembrane region" description="Helical" evidence="6">
    <location>
        <begin position="212"/>
        <end position="230"/>
    </location>
</feature>